<gene>
    <name evidence="2" type="ORF">CT0861_11567</name>
</gene>
<accession>A0A166W3X0</accession>
<reference evidence="2 3" key="1">
    <citation type="submission" date="2015-06" db="EMBL/GenBank/DDBJ databases">
        <title>Survival trade-offs in plant roots during colonization by closely related pathogenic and mutualistic fungi.</title>
        <authorList>
            <person name="Hacquard S."/>
            <person name="Kracher B."/>
            <person name="Hiruma K."/>
            <person name="Weinman A."/>
            <person name="Muench P."/>
            <person name="Garrido Oter R."/>
            <person name="Ver Loren van Themaat E."/>
            <person name="Dallerey J.-F."/>
            <person name="Damm U."/>
            <person name="Henrissat B."/>
            <person name="Lespinet O."/>
            <person name="Thon M."/>
            <person name="Kemen E."/>
            <person name="McHardy A.C."/>
            <person name="Schulze-Lefert P."/>
            <person name="O'Connell R.J."/>
        </authorList>
    </citation>
    <scope>NUCLEOTIDE SEQUENCE [LARGE SCALE GENOMIC DNA]</scope>
    <source>
        <strain evidence="2 3">0861</strain>
    </source>
</reference>
<dbReference type="OrthoDB" id="4831122at2759"/>
<keyword evidence="1" id="KW-0732">Signal</keyword>
<sequence>MAFRLVTLCLATAVAAAPAFVPRTINGTEFNPERGLVAGEVLLYDMDHMEVVHEEYYAAMLATEGILAKAPEVDHSLLDFEAPTDEEIKKLDARQTSCGTTTSVVITRTDRFFDWDLQMSPVVVAGANPMDISYASTFTVTDTITVNGAFSPTLIKTYLTANFGISGSRSWATATAITIKGTISARHTGVMVINPFKTRRYGRVMRGCLGRQTQIGTFMSDAYEEGSYSGVRWVRGAITPCEKPGVHRPLTRCQGSGSFI</sequence>
<feature type="chain" id="PRO_5007881572" evidence="1">
    <location>
        <begin position="17"/>
        <end position="260"/>
    </location>
</feature>
<evidence type="ECO:0000313" key="2">
    <source>
        <dbReference type="EMBL" id="KZL75286.1"/>
    </source>
</evidence>
<protein>
    <submittedName>
        <fullName evidence="2">Uncharacterized protein</fullName>
    </submittedName>
</protein>
<dbReference type="STRING" id="708197.A0A166W3X0"/>
<comment type="caution">
    <text evidence="2">The sequence shown here is derived from an EMBL/GenBank/DDBJ whole genome shotgun (WGS) entry which is preliminary data.</text>
</comment>
<dbReference type="AlphaFoldDB" id="A0A166W3X0"/>
<dbReference type="EMBL" id="LFIV01000024">
    <property type="protein sequence ID" value="KZL75286.1"/>
    <property type="molecule type" value="Genomic_DNA"/>
</dbReference>
<name>A0A166W3X0_9PEZI</name>
<proteinExistence type="predicted"/>
<feature type="signal peptide" evidence="1">
    <location>
        <begin position="1"/>
        <end position="16"/>
    </location>
</feature>
<evidence type="ECO:0000256" key="1">
    <source>
        <dbReference type="SAM" id="SignalP"/>
    </source>
</evidence>
<evidence type="ECO:0000313" key="3">
    <source>
        <dbReference type="Proteomes" id="UP000076552"/>
    </source>
</evidence>
<organism evidence="2 3">
    <name type="scientific">Colletotrichum tofieldiae</name>
    <dbReference type="NCBI Taxonomy" id="708197"/>
    <lineage>
        <taxon>Eukaryota</taxon>
        <taxon>Fungi</taxon>
        <taxon>Dikarya</taxon>
        <taxon>Ascomycota</taxon>
        <taxon>Pezizomycotina</taxon>
        <taxon>Sordariomycetes</taxon>
        <taxon>Hypocreomycetidae</taxon>
        <taxon>Glomerellales</taxon>
        <taxon>Glomerellaceae</taxon>
        <taxon>Colletotrichum</taxon>
        <taxon>Colletotrichum spaethianum species complex</taxon>
    </lineage>
</organism>
<keyword evidence="3" id="KW-1185">Reference proteome</keyword>
<dbReference type="Proteomes" id="UP000076552">
    <property type="component" value="Unassembled WGS sequence"/>
</dbReference>